<feature type="transmembrane region" description="Helical" evidence="1">
    <location>
        <begin position="102"/>
        <end position="120"/>
    </location>
</feature>
<evidence type="ECO:0000313" key="2">
    <source>
        <dbReference type="EMBL" id="QDP40578.1"/>
    </source>
</evidence>
<dbReference type="InterPro" id="IPR024563">
    <property type="entry name" value="YqhR"/>
</dbReference>
<protein>
    <submittedName>
        <fullName evidence="2">Uncharacterized protein</fullName>
    </submittedName>
</protein>
<gene>
    <name evidence="2" type="ORF">FN924_10485</name>
</gene>
<keyword evidence="1" id="KW-1133">Transmembrane helix</keyword>
<dbReference type="KEGG" id="aqt:FN924_10485"/>
<dbReference type="EMBL" id="CP041666">
    <property type="protein sequence ID" value="QDP40578.1"/>
    <property type="molecule type" value="Genomic_DNA"/>
</dbReference>
<dbReference type="OrthoDB" id="2691442at2"/>
<accession>A0A516KGP5</accession>
<proteinExistence type="predicted"/>
<sequence>MENKKLEQNKREKPKSLLTKSLLIGFVGGILWSSLGAIASYFNFTTVSPATFILHSWLDTPWSKGWSGELIAIFAIGLISIAVAFVYYLLFKKMVNIWQSAMFGGALWFVVFYLLNPIFWNVDKMTELSSNTIVTTICLYLLYGTFIGYSISYEYNDSQAQSS</sequence>
<dbReference type="AlphaFoldDB" id="A0A516KGP5"/>
<dbReference type="Pfam" id="PF11085">
    <property type="entry name" value="YqhR"/>
    <property type="match status" value="1"/>
</dbReference>
<dbReference type="RefSeq" id="WP_143894287.1">
    <property type="nucleotide sequence ID" value="NZ_CP041666.1"/>
</dbReference>
<evidence type="ECO:0000313" key="3">
    <source>
        <dbReference type="Proteomes" id="UP000315215"/>
    </source>
</evidence>
<feature type="transmembrane region" description="Helical" evidence="1">
    <location>
        <begin position="70"/>
        <end position="90"/>
    </location>
</feature>
<feature type="transmembrane region" description="Helical" evidence="1">
    <location>
        <begin position="21"/>
        <end position="42"/>
    </location>
</feature>
<reference evidence="2 3" key="1">
    <citation type="submission" date="2019-07" db="EMBL/GenBank/DDBJ databases">
        <authorList>
            <person name="Li J."/>
        </authorList>
    </citation>
    <scope>NUCLEOTIDE SEQUENCE [LARGE SCALE GENOMIC DNA]</scope>
    <source>
        <strain evidence="2 3">TKL69</strain>
    </source>
</reference>
<organism evidence="2 3">
    <name type="scientific">Radiobacillus deserti</name>
    <dbReference type="NCBI Taxonomy" id="2594883"/>
    <lineage>
        <taxon>Bacteria</taxon>
        <taxon>Bacillati</taxon>
        <taxon>Bacillota</taxon>
        <taxon>Bacilli</taxon>
        <taxon>Bacillales</taxon>
        <taxon>Bacillaceae</taxon>
        <taxon>Radiobacillus</taxon>
    </lineage>
</organism>
<dbReference type="Proteomes" id="UP000315215">
    <property type="component" value="Chromosome"/>
</dbReference>
<keyword evidence="1" id="KW-0812">Transmembrane</keyword>
<keyword evidence="1" id="KW-0472">Membrane</keyword>
<feature type="transmembrane region" description="Helical" evidence="1">
    <location>
        <begin position="132"/>
        <end position="151"/>
    </location>
</feature>
<evidence type="ECO:0000256" key="1">
    <source>
        <dbReference type="SAM" id="Phobius"/>
    </source>
</evidence>
<keyword evidence="3" id="KW-1185">Reference proteome</keyword>
<name>A0A516KGP5_9BACI</name>